<name>A0A6J7W1D0_9ZZZZ</name>
<sequence>MKTDEAPITLQPMDNSASLICLLLYAKPIFASICAAVTLIFLTGAITPATDVLINFPPANSIKRLVALAEATAVRTGSVPRSIRLDASLDNR</sequence>
<reference evidence="2" key="1">
    <citation type="submission" date="2020-05" db="EMBL/GenBank/DDBJ databases">
        <authorList>
            <person name="Chiriac C."/>
            <person name="Salcher M."/>
            <person name="Ghai R."/>
            <person name="Kavagutti S V."/>
        </authorList>
    </citation>
    <scope>NUCLEOTIDE SEQUENCE</scope>
</reference>
<evidence type="ECO:0000256" key="1">
    <source>
        <dbReference type="SAM" id="Phobius"/>
    </source>
</evidence>
<dbReference type="EMBL" id="CAFBSA010000030">
    <property type="protein sequence ID" value="CAB5144768.1"/>
    <property type="molecule type" value="Genomic_DNA"/>
</dbReference>
<feature type="transmembrane region" description="Helical" evidence="1">
    <location>
        <begin position="29"/>
        <end position="54"/>
    </location>
</feature>
<gene>
    <name evidence="2" type="ORF">UFOPK4442_00277</name>
</gene>
<accession>A0A6J7W1D0</accession>
<keyword evidence="1" id="KW-1133">Transmembrane helix</keyword>
<evidence type="ECO:0000313" key="2">
    <source>
        <dbReference type="EMBL" id="CAB5144768.1"/>
    </source>
</evidence>
<proteinExistence type="predicted"/>
<dbReference type="AlphaFoldDB" id="A0A6J7W1D0"/>
<organism evidence="2">
    <name type="scientific">freshwater metagenome</name>
    <dbReference type="NCBI Taxonomy" id="449393"/>
    <lineage>
        <taxon>unclassified sequences</taxon>
        <taxon>metagenomes</taxon>
        <taxon>ecological metagenomes</taxon>
    </lineage>
</organism>
<keyword evidence="1" id="KW-0812">Transmembrane</keyword>
<keyword evidence="1" id="KW-0472">Membrane</keyword>
<protein>
    <submittedName>
        <fullName evidence="2">Unannotated protein</fullName>
    </submittedName>
</protein>